<gene>
    <name evidence="1" type="ORF">HNO53_12905</name>
</gene>
<evidence type="ECO:0000313" key="1">
    <source>
        <dbReference type="EMBL" id="QTP59535.1"/>
    </source>
</evidence>
<dbReference type="Proteomes" id="UP000671845">
    <property type="component" value="Chromosome"/>
</dbReference>
<keyword evidence="2" id="KW-1185">Reference proteome</keyword>
<name>A0ABX7WI00_9GAMM</name>
<evidence type="ECO:0000313" key="2">
    <source>
        <dbReference type="Proteomes" id="UP000671845"/>
    </source>
</evidence>
<proteinExistence type="predicted"/>
<sequence>MPLDPSVIKRERIRVGTSDSGEALFVEARGLTAQDFAVLFNEEENAMAALFSDAFSWDSGEMIVKEVIVRLPALAALATSLACNDVENADLYAQLPISKQIEILSAVYQLTLPEADSKKKIQQGVGVILGGIVSQASRRSGKVKG</sequence>
<protein>
    <submittedName>
        <fullName evidence="1">Uncharacterized protein</fullName>
    </submittedName>
</protein>
<reference evidence="1 2" key="1">
    <citation type="journal article" date="2021" name="Front. Microbiol.">
        <title>Aerobic Denitrification and Heterotrophic Sulfur Oxidation in the Genus Halomonas Revealed by Six Novel Species Characterizations and Genome-Based Analysis.</title>
        <authorList>
            <person name="Wang L."/>
            <person name="Shao Z."/>
        </authorList>
    </citation>
    <scope>NUCLEOTIDE SEQUENCE [LARGE SCALE GENOMIC DNA]</scope>
    <source>
        <strain evidence="1 2">MCCC 1A13718</strain>
    </source>
</reference>
<dbReference type="InterPro" id="IPR057378">
    <property type="entry name" value="Pre_tape_measure"/>
</dbReference>
<organism evidence="1 2">
    <name type="scientific">Halomonas sulfidivorans</name>
    <dbReference type="NCBI Taxonomy" id="2733488"/>
    <lineage>
        <taxon>Bacteria</taxon>
        <taxon>Pseudomonadati</taxon>
        <taxon>Pseudomonadota</taxon>
        <taxon>Gammaproteobacteria</taxon>
        <taxon>Oceanospirillales</taxon>
        <taxon>Halomonadaceae</taxon>
        <taxon>Halomonas</taxon>
    </lineage>
</organism>
<dbReference type="Pfam" id="PF23789">
    <property type="entry name" value="Pre_tape_measure"/>
    <property type="match status" value="1"/>
</dbReference>
<dbReference type="EMBL" id="CP053383">
    <property type="protein sequence ID" value="QTP59535.1"/>
    <property type="molecule type" value="Genomic_DNA"/>
</dbReference>
<accession>A0ABX7WI00</accession>
<dbReference type="RefSeq" id="WP_209472669.1">
    <property type="nucleotide sequence ID" value="NZ_CP053383.1"/>
</dbReference>